<feature type="compositionally biased region" description="Low complexity" evidence="1">
    <location>
        <begin position="22"/>
        <end position="46"/>
    </location>
</feature>
<dbReference type="EMBL" id="RWGY01000013">
    <property type="protein sequence ID" value="TVU24338.1"/>
    <property type="molecule type" value="Genomic_DNA"/>
</dbReference>
<dbReference type="Gramene" id="TVU24338">
    <property type="protein sequence ID" value="TVU24338"/>
    <property type="gene ID" value="EJB05_26770"/>
</dbReference>
<feature type="compositionally biased region" description="Pro residues" evidence="1">
    <location>
        <begin position="1"/>
        <end position="21"/>
    </location>
</feature>
<accession>A0A5J9ULY5</accession>
<keyword evidence="3" id="KW-1185">Reference proteome</keyword>
<dbReference type="Proteomes" id="UP000324897">
    <property type="component" value="Chromosome 2"/>
</dbReference>
<reference evidence="2 3" key="1">
    <citation type="journal article" date="2019" name="Sci. Rep.">
        <title>A high-quality genome of Eragrostis curvula grass provides insights into Poaceae evolution and supports new strategies to enhance forage quality.</title>
        <authorList>
            <person name="Carballo J."/>
            <person name="Santos B.A.C.M."/>
            <person name="Zappacosta D."/>
            <person name="Garbus I."/>
            <person name="Selva J.P."/>
            <person name="Gallo C.A."/>
            <person name="Diaz A."/>
            <person name="Albertini E."/>
            <person name="Caccamo M."/>
            <person name="Echenique V."/>
        </authorList>
    </citation>
    <scope>NUCLEOTIDE SEQUENCE [LARGE SCALE GENOMIC DNA]</scope>
    <source>
        <strain evidence="3">cv. Victoria</strain>
        <tissue evidence="2">Leaf</tissue>
    </source>
</reference>
<name>A0A5J9ULY5_9POAL</name>
<gene>
    <name evidence="2" type="ORF">EJB05_26770</name>
</gene>
<evidence type="ECO:0000256" key="1">
    <source>
        <dbReference type="SAM" id="MobiDB-lite"/>
    </source>
</evidence>
<organism evidence="2 3">
    <name type="scientific">Eragrostis curvula</name>
    <name type="common">weeping love grass</name>
    <dbReference type="NCBI Taxonomy" id="38414"/>
    <lineage>
        <taxon>Eukaryota</taxon>
        <taxon>Viridiplantae</taxon>
        <taxon>Streptophyta</taxon>
        <taxon>Embryophyta</taxon>
        <taxon>Tracheophyta</taxon>
        <taxon>Spermatophyta</taxon>
        <taxon>Magnoliopsida</taxon>
        <taxon>Liliopsida</taxon>
        <taxon>Poales</taxon>
        <taxon>Poaceae</taxon>
        <taxon>PACMAD clade</taxon>
        <taxon>Chloridoideae</taxon>
        <taxon>Eragrostideae</taxon>
        <taxon>Eragrostidinae</taxon>
        <taxon>Eragrostis</taxon>
    </lineage>
</organism>
<feature type="region of interest" description="Disordered" evidence="1">
    <location>
        <begin position="1"/>
        <end position="100"/>
    </location>
</feature>
<feature type="compositionally biased region" description="Basic residues" evidence="1">
    <location>
        <begin position="70"/>
        <end position="91"/>
    </location>
</feature>
<protein>
    <submittedName>
        <fullName evidence="2">Uncharacterized protein</fullName>
    </submittedName>
</protein>
<feature type="compositionally biased region" description="Basic residues" evidence="1">
    <location>
        <begin position="47"/>
        <end position="57"/>
    </location>
</feature>
<evidence type="ECO:0000313" key="2">
    <source>
        <dbReference type="EMBL" id="TVU24338.1"/>
    </source>
</evidence>
<proteinExistence type="predicted"/>
<evidence type="ECO:0000313" key="3">
    <source>
        <dbReference type="Proteomes" id="UP000324897"/>
    </source>
</evidence>
<feature type="non-terminal residue" evidence="2">
    <location>
        <position position="1"/>
    </location>
</feature>
<sequence length="341" mass="37769">MSPAPPRPVPARPRRPAPPPTSARLAAPDLGPASRPAPSPSSARLAVPRRPRPRRRPAAPAPPRGAAPGPRRRPAALAHPRRRAPAPRRRPAPAPPPSAAPLHAVLRMIRLCKDKQRAYQTLQKAIRSMDIVRAAKLLISSLPVRAATDASNLRCYADLAIWGNILRSLWCGAMRRSSLHQRRLTIRAADDILPELAAAARFTATAEPQPRRVPHCDRHSRLRCGAVHPSYASWVLLSDNRLAILEFARCIGDKVFEVFWSHNFLCSNSVLERHAFCAVTRISSVLERHIFCAATRVSSVLERNTLWAAIRVSSVVQWQPFGHEQISSIVMTSKLYSAREK</sequence>
<comment type="caution">
    <text evidence="2">The sequence shown here is derived from an EMBL/GenBank/DDBJ whole genome shotgun (WGS) entry which is preliminary data.</text>
</comment>
<dbReference type="AlphaFoldDB" id="A0A5J9ULY5"/>